<feature type="compositionally biased region" description="Pro residues" evidence="1">
    <location>
        <begin position="45"/>
        <end position="62"/>
    </location>
</feature>
<keyword evidence="2" id="KW-0472">Membrane</keyword>
<evidence type="ECO:0000313" key="5">
    <source>
        <dbReference type="Proteomes" id="UP000321720"/>
    </source>
</evidence>
<dbReference type="Proteomes" id="UP000321720">
    <property type="component" value="Unassembled WGS sequence"/>
</dbReference>
<dbReference type="RefSeq" id="WP_146843538.1">
    <property type="nucleotide sequence ID" value="NZ_BJWG01000012.1"/>
</dbReference>
<dbReference type="Pfam" id="PF10708">
    <property type="entry name" value="DUF2510"/>
    <property type="match status" value="1"/>
</dbReference>
<feature type="transmembrane region" description="Helical" evidence="2">
    <location>
        <begin position="179"/>
        <end position="202"/>
    </location>
</feature>
<dbReference type="EMBL" id="BJWG01000012">
    <property type="protein sequence ID" value="GEL95909.1"/>
    <property type="molecule type" value="Genomic_DNA"/>
</dbReference>
<evidence type="ECO:0000259" key="3">
    <source>
        <dbReference type="Pfam" id="PF10708"/>
    </source>
</evidence>
<proteinExistence type="predicted"/>
<dbReference type="OrthoDB" id="4825029at2"/>
<name>A0A511JDP4_9CELL</name>
<feature type="transmembrane region" description="Helical" evidence="2">
    <location>
        <begin position="148"/>
        <end position="167"/>
    </location>
</feature>
<sequence length="213" mass="22257">MDPTAPGWYDDGMSPGMLRWHDGVDWTDHVTPDPGARRGFVGTPMPAPVTAPAPPAPTPSPAPQSGWGADGWQTGSAPTAFGAEPAIRLGQSANLADRVVENPVYQQHRAEEALALRRRALWMYGGALAVLGVVTALDAAVGRAGTEWTVALVVAIVLVVRALRHYSNARHRGAPPLGALGWTAVAVAGVVVVGLFVVLPWLTAIQAVKDATT</sequence>
<reference evidence="4 5" key="1">
    <citation type="submission" date="2019-07" db="EMBL/GenBank/DDBJ databases">
        <title>Whole genome shotgun sequence of Cellulomonas composti NBRC 100758.</title>
        <authorList>
            <person name="Hosoyama A."/>
            <person name="Uohara A."/>
            <person name="Ohji S."/>
            <person name="Ichikawa N."/>
        </authorList>
    </citation>
    <scope>NUCLEOTIDE SEQUENCE [LARGE SCALE GENOMIC DNA]</scope>
    <source>
        <strain evidence="4 5">NBRC 100758</strain>
    </source>
</reference>
<keyword evidence="5" id="KW-1185">Reference proteome</keyword>
<evidence type="ECO:0000256" key="2">
    <source>
        <dbReference type="SAM" id="Phobius"/>
    </source>
</evidence>
<comment type="caution">
    <text evidence="4">The sequence shown here is derived from an EMBL/GenBank/DDBJ whole genome shotgun (WGS) entry which is preliminary data.</text>
</comment>
<evidence type="ECO:0000313" key="4">
    <source>
        <dbReference type="EMBL" id="GEL95909.1"/>
    </source>
</evidence>
<feature type="domain" description="DUF2510" evidence="3">
    <location>
        <begin position="6"/>
        <end position="36"/>
    </location>
</feature>
<evidence type="ECO:0000256" key="1">
    <source>
        <dbReference type="SAM" id="MobiDB-lite"/>
    </source>
</evidence>
<keyword evidence="2" id="KW-0812">Transmembrane</keyword>
<accession>A0A511JDP4</accession>
<feature type="region of interest" description="Disordered" evidence="1">
    <location>
        <begin position="32"/>
        <end position="75"/>
    </location>
</feature>
<dbReference type="InterPro" id="IPR018929">
    <property type="entry name" value="DUF2510"/>
</dbReference>
<dbReference type="AlphaFoldDB" id="A0A511JDP4"/>
<keyword evidence="2" id="KW-1133">Transmembrane helix</keyword>
<protein>
    <recommendedName>
        <fullName evidence="3">DUF2510 domain-containing protein</fullName>
    </recommendedName>
</protein>
<gene>
    <name evidence="4" type="ORF">CCO02nite_25670</name>
</gene>
<feature type="transmembrane region" description="Helical" evidence="2">
    <location>
        <begin position="121"/>
        <end position="142"/>
    </location>
</feature>
<organism evidence="4 5">
    <name type="scientific">Cellulomonas composti</name>
    <dbReference type="NCBI Taxonomy" id="266130"/>
    <lineage>
        <taxon>Bacteria</taxon>
        <taxon>Bacillati</taxon>
        <taxon>Actinomycetota</taxon>
        <taxon>Actinomycetes</taxon>
        <taxon>Micrococcales</taxon>
        <taxon>Cellulomonadaceae</taxon>
        <taxon>Cellulomonas</taxon>
    </lineage>
</organism>